<dbReference type="Proteomes" id="UP000244225">
    <property type="component" value="Unassembled WGS sequence"/>
</dbReference>
<dbReference type="EMBL" id="QBKI01000001">
    <property type="protein sequence ID" value="PTX22488.1"/>
    <property type="molecule type" value="Genomic_DNA"/>
</dbReference>
<protein>
    <submittedName>
        <fullName evidence="1">Uncharacterized protein</fullName>
    </submittedName>
</protein>
<dbReference type="PROSITE" id="PS51257">
    <property type="entry name" value="PROKAR_LIPOPROTEIN"/>
    <property type="match status" value="1"/>
</dbReference>
<reference evidence="1 2" key="1">
    <citation type="submission" date="2018-04" db="EMBL/GenBank/DDBJ databases">
        <title>Genomic Encyclopedia of Archaeal and Bacterial Type Strains, Phase II (KMG-II): from individual species to whole genera.</title>
        <authorList>
            <person name="Goeker M."/>
        </authorList>
    </citation>
    <scope>NUCLEOTIDE SEQUENCE [LARGE SCALE GENOMIC DNA]</scope>
    <source>
        <strain evidence="1 2">DSM 100162</strain>
    </source>
</reference>
<evidence type="ECO:0000313" key="2">
    <source>
        <dbReference type="Proteomes" id="UP000244225"/>
    </source>
</evidence>
<dbReference type="AlphaFoldDB" id="A0A2T5YT38"/>
<evidence type="ECO:0000313" key="1">
    <source>
        <dbReference type="EMBL" id="PTX22488.1"/>
    </source>
</evidence>
<comment type="caution">
    <text evidence="1">The sequence shown here is derived from an EMBL/GenBank/DDBJ whole genome shotgun (WGS) entry which is preliminary data.</text>
</comment>
<name>A0A2T5YT38_9BACT</name>
<gene>
    <name evidence="1" type="ORF">C8N40_101312</name>
</gene>
<proteinExistence type="predicted"/>
<organism evidence="1 2">
    <name type="scientific">Pontibacter mucosus</name>
    <dbReference type="NCBI Taxonomy" id="1649266"/>
    <lineage>
        <taxon>Bacteria</taxon>
        <taxon>Pseudomonadati</taxon>
        <taxon>Bacteroidota</taxon>
        <taxon>Cytophagia</taxon>
        <taxon>Cytophagales</taxon>
        <taxon>Hymenobacteraceae</taxon>
        <taxon>Pontibacter</taxon>
    </lineage>
</organism>
<keyword evidence="2" id="KW-1185">Reference proteome</keyword>
<accession>A0A2T5YT38</accession>
<sequence length="194" mass="21874">MPVAKYKPLYLIGLLLALASCERPSPPATTEAGKAVFHLTSYLQGQRQKLEADKPMVLKSVATQGREPEVVETMDVDWEDELAVFEEADLSRPSMQEYYTRQEQQLEDGSVAIAYTKREDAEPQVHFLRLVLGPDGKLRQLNASLQDKNIIFFSRRTIELHADPRTGDISGYSVLGVQKMIFGDSLRYEVKANL</sequence>